<evidence type="ECO:0000256" key="1">
    <source>
        <dbReference type="ARBA" id="ARBA00006043"/>
    </source>
</evidence>
<feature type="domain" description="Ubiquitin fusion degradation protein UFD1 N-terminal subdomain 2" evidence="5">
    <location>
        <begin position="181"/>
        <end position="255"/>
    </location>
</feature>
<reference evidence="6 7" key="1">
    <citation type="journal article" date="2021" name="Plant Biotechnol. J.">
        <title>Multi-omics assisted identification of the key and species-specific regulatory components of drought-tolerant mechanisms in Gossypium stocksii.</title>
        <authorList>
            <person name="Yu D."/>
            <person name="Ke L."/>
            <person name="Zhang D."/>
            <person name="Wu Y."/>
            <person name="Sun Y."/>
            <person name="Mei J."/>
            <person name="Sun J."/>
            <person name="Sun Y."/>
        </authorList>
    </citation>
    <scope>NUCLEOTIDE SEQUENCE [LARGE SCALE GENOMIC DNA]</scope>
    <source>
        <strain evidence="7">cv. E1</strain>
        <tissue evidence="6">Leaf</tissue>
    </source>
</reference>
<comment type="similarity">
    <text evidence="1">Belongs to the UFD1 family.</text>
</comment>
<evidence type="ECO:0000259" key="4">
    <source>
        <dbReference type="Pfam" id="PF03152"/>
    </source>
</evidence>
<keyword evidence="7" id="KW-1185">Reference proteome</keyword>
<dbReference type="GO" id="GO:0036503">
    <property type="term" value="P:ERAD pathway"/>
    <property type="evidence" value="ECO:0007669"/>
    <property type="project" value="TreeGrafter"/>
</dbReference>
<dbReference type="GO" id="GO:0031593">
    <property type="term" value="F:polyubiquitin modification-dependent protein binding"/>
    <property type="evidence" value="ECO:0007669"/>
    <property type="project" value="TreeGrafter"/>
</dbReference>
<feature type="region of interest" description="Disordered" evidence="3">
    <location>
        <begin position="317"/>
        <end position="356"/>
    </location>
</feature>
<dbReference type="PANTHER" id="PTHR12555">
    <property type="entry name" value="UBIQUITIN FUSION DEGRADATON PROTEIN 1"/>
    <property type="match status" value="1"/>
</dbReference>
<dbReference type="EMBL" id="JAIQCV010000006">
    <property type="protein sequence ID" value="KAH1089118.1"/>
    <property type="molecule type" value="Genomic_DNA"/>
</dbReference>
<evidence type="ECO:0000313" key="7">
    <source>
        <dbReference type="Proteomes" id="UP000828251"/>
    </source>
</evidence>
<feature type="compositionally biased region" description="Basic and acidic residues" evidence="3">
    <location>
        <begin position="331"/>
        <end position="343"/>
    </location>
</feature>
<feature type="domain" description="Ubiquitin fusion degradation protein UFD1 N-terminal subdomain 1" evidence="4">
    <location>
        <begin position="82"/>
        <end position="179"/>
    </location>
</feature>
<gene>
    <name evidence="6" type="ORF">J1N35_016375</name>
</gene>
<keyword evidence="2" id="KW-0833">Ubl conjugation pathway</keyword>
<evidence type="ECO:0000313" key="6">
    <source>
        <dbReference type="EMBL" id="KAH1089118.1"/>
    </source>
</evidence>
<dbReference type="InterPro" id="IPR055417">
    <property type="entry name" value="UFD1_N1"/>
</dbReference>
<name>A0A9D3VLY4_9ROSI</name>
<protein>
    <submittedName>
        <fullName evidence="6">Uncharacterized protein</fullName>
    </submittedName>
</protein>
<dbReference type="InterPro" id="IPR055418">
    <property type="entry name" value="UFD1_N2"/>
</dbReference>
<dbReference type="GO" id="GO:0034098">
    <property type="term" value="C:VCP-NPL4-UFD1 AAA ATPase complex"/>
    <property type="evidence" value="ECO:0007669"/>
    <property type="project" value="TreeGrafter"/>
</dbReference>
<dbReference type="Pfam" id="PF03152">
    <property type="entry name" value="UFD1_N1"/>
    <property type="match status" value="1"/>
</dbReference>
<accession>A0A9D3VLY4</accession>
<dbReference type="GO" id="GO:0006511">
    <property type="term" value="P:ubiquitin-dependent protein catabolic process"/>
    <property type="evidence" value="ECO:0007669"/>
    <property type="project" value="InterPro"/>
</dbReference>
<dbReference type="InterPro" id="IPR004854">
    <property type="entry name" value="Ufd1-like"/>
</dbReference>
<dbReference type="PANTHER" id="PTHR12555:SF13">
    <property type="entry name" value="UBIQUITIN RECOGNITION FACTOR IN ER-ASSOCIATED DEGRADATION PROTEIN 1"/>
    <property type="match status" value="1"/>
</dbReference>
<comment type="caution">
    <text evidence="6">The sequence shown here is derived from an EMBL/GenBank/DDBJ whole genome shotgun (WGS) entry which is preliminary data.</text>
</comment>
<evidence type="ECO:0000256" key="2">
    <source>
        <dbReference type="ARBA" id="ARBA00022786"/>
    </source>
</evidence>
<dbReference type="Gene3D" id="2.40.40.50">
    <property type="entry name" value="Ubiquitin fusion degradation protein UFD1, N-terminal domain"/>
    <property type="match status" value="1"/>
</dbReference>
<proteinExistence type="inferred from homology"/>
<dbReference type="Gene3D" id="3.10.330.10">
    <property type="match status" value="1"/>
</dbReference>
<organism evidence="6 7">
    <name type="scientific">Gossypium stocksii</name>
    <dbReference type="NCBI Taxonomy" id="47602"/>
    <lineage>
        <taxon>Eukaryota</taxon>
        <taxon>Viridiplantae</taxon>
        <taxon>Streptophyta</taxon>
        <taxon>Embryophyta</taxon>
        <taxon>Tracheophyta</taxon>
        <taxon>Spermatophyta</taxon>
        <taxon>Magnoliopsida</taxon>
        <taxon>eudicotyledons</taxon>
        <taxon>Gunneridae</taxon>
        <taxon>Pentapetalae</taxon>
        <taxon>rosids</taxon>
        <taxon>malvids</taxon>
        <taxon>Malvales</taxon>
        <taxon>Malvaceae</taxon>
        <taxon>Malvoideae</taxon>
        <taxon>Gossypium</taxon>
    </lineage>
</organism>
<evidence type="ECO:0000256" key="3">
    <source>
        <dbReference type="SAM" id="MobiDB-lite"/>
    </source>
</evidence>
<evidence type="ECO:0000259" key="5">
    <source>
        <dbReference type="Pfam" id="PF24842"/>
    </source>
</evidence>
<dbReference type="InterPro" id="IPR042299">
    <property type="entry name" value="Ufd1-like_Nn"/>
</dbReference>
<dbReference type="Pfam" id="PF24842">
    <property type="entry name" value="UFD1_N2"/>
    <property type="match status" value="1"/>
</dbReference>
<dbReference type="Proteomes" id="UP000828251">
    <property type="component" value="Unassembled WGS sequence"/>
</dbReference>
<sequence length="356" mass="41166">MEISHDQEHVDEISQSHFEESVADYNTSDVVDFLKEIDDDDDNYECLLEENDDDDDDIDDENYFDDRQSQIDTWNFDDHPLFEQDYRCLPLSFHHKINDDLSVGNRIIMPAMDLEFIIENQVPLPLQFEIHNLSEGKFSHCGVLEFSGHEDGVVFLPDWMMENLQLKARDFVYMKNKKLEKGSYIKIQPHTSDFISIPNPKAVLEENLRKFCCLTKGDTIIISHGSKRFYIDIVETKPDDAICIVDIDCNVDFAPALDYEEHALPVSISFGLKKKEEKEEKTQKSEFKPFTGLARKLNAEPCCSTYLPKIDRNREVGEANSKRSSICKSKVTSENKETEDKPKFQAFTGRSYTLGR</sequence>
<dbReference type="OrthoDB" id="422728at2759"/>
<dbReference type="AlphaFoldDB" id="A0A9D3VLY4"/>